<sequence>MLRPLLLAVPLVLVACSPSAPDPAPPRLPVPIRDSATLTPIRGQALEQLVRGSVQTRPGTGGRPGPTERFAAVGDAYTLAYDRPDTSGRYRITPDRVCLRFVDERSIFCRFYLRDAKGGIVMAEDDRDYPLHTAPVTITRAP</sequence>
<evidence type="ECO:0008006" key="4">
    <source>
        <dbReference type="Google" id="ProtNLM"/>
    </source>
</evidence>
<dbReference type="Proteomes" id="UP000033203">
    <property type="component" value="Unassembled WGS sequence"/>
</dbReference>
<feature type="signal peptide" evidence="1">
    <location>
        <begin position="1"/>
        <end position="20"/>
    </location>
</feature>
<gene>
    <name evidence="2" type="ORF">SR41_01750</name>
</gene>
<evidence type="ECO:0000256" key="1">
    <source>
        <dbReference type="SAM" id="SignalP"/>
    </source>
</evidence>
<dbReference type="AlphaFoldDB" id="A0A0D1L0D9"/>
<protein>
    <recommendedName>
        <fullName evidence="4">Lipoprotein</fullName>
    </recommendedName>
</protein>
<dbReference type="PROSITE" id="PS51257">
    <property type="entry name" value="PROKAR_LIPOPROTEIN"/>
    <property type="match status" value="1"/>
</dbReference>
<dbReference type="EMBL" id="JXTP01000009">
    <property type="protein sequence ID" value="KIU29969.1"/>
    <property type="molecule type" value="Genomic_DNA"/>
</dbReference>
<comment type="caution">
    <text evidence="2">The sequence shown here is derived from an EMBL/GenBank/DDBJ whole genome shotgun (WGS) entry which is preliminary data.</text>
</comment>
<name>A0A0D1L0D9_9SPHN</name>
<keyword evidence="1" id="KW-0732">Signal</keyword>
<reference evidence="2 3" key="1">
    <citation type="submission" date="2015-01" db="EMBL/GenBank/DDBJ databases">
        <title>Genome of Sphingomonas taxi strain 30a.</title>
        <authorList>
            <person name="Eevers N."/>
            <person name="Van Hamme J."/>
            <person name="Bottos E."/>
            <person name="Weyens N."/>
            <person name="Vangronsveld J."/>
        </authorList>
    </citation>
    <scope>NUCLEOTIDE SEQUENCE [LARGE SCALE GENOMIC DNA]</scope>
    <source>
        <strain evidence="2 3">30a</strain>
    </source>
</reference>
<evidence type="ECO:0000313" key="3">
    <source>
        <dbReference type="Proteomes" id="UP000033203"/>
    </source>
</evidence>
<dbReference type="PATRIC" id="fig|1549858.7.peg.936"/>
<evidence type="ECO:0000313" key="2">
    <source>
        <dbReference type="EMBL" id="KIU29969.1"/>
    </source>
</evidence>
<feature type="chain" id="PRO_5002232302" description="Lipoprotein" evidence="1">
    <location>
        <begin position="21"/>
        <end position="142"/>
    </location>
</feature>
<proteinExistence type="predicted"/>
<accession>A0A0D1L0D9</accession>
<organism evidence="2 3">
    <name type="scientific">Sphingomonas melonis</name>
    <dbReference type="NCBI Taxonomy" id="152682"/>
    <lineage>
        <taxon>Bacteria</taxon>
        <taxon>Pseudomonadati</taxon>
        <taxon>Pseudomonadota</taxon>
        <taxon>Alphaproteobacteria</taxon>
        <taxon>Sphingomonadales</taxon>
        <taxon>Sphingomonadaceae</taxon>
        <taxon>Sphingomonas</taxon>
    </lineage>
</organism>